<reference evidence="1" key="1">
    <citation type="submission" date="2018-05" db="EMBL/GenBank/DDBJ databases">
        <authorList>
            <person name="Lanie J.A."/>
            <person name="Ng W.-L."/>
            <person name="Kazmierczak K.M."/>
            <person name="Andrzejewski T.M."/>
            <person name="Davidsen T.M."/>
            <person name="Wayne K.J."/>
            <person name="Tettelin H."/>
            <person name="Glass J.I."/>
            <person name="Rusch D."/>
            <person name="Podicherti R."/>
            <person name="Tsui H.-C.T."/>
            <person name="Winkler M.E."/>
        </authorList>
    </citation>
    <scope>NUCLEOTIDE SEQUENCE</scope>
</reference>
<name>A0A382MTA0_9ZZZZ</name>
<proteinExistence type="predicted"/>
<evidence type="ECO:0000313" key="1">
    <source>
        <dbReference type="EMBL" id="SVC52213.1"/>
    </source>
</evidence>
<sequence>MQRVKLFKGLETEVEALEQQINVWAESEGAKIIQVTGNIATQSYNPAAKSGTSLHSNVAAASDVLIVVLYEKG</sequence>
<dbReference type="EMBL" id="UINC01095823">
    <property type="protein sequence ID" value="SVC52213.1"/>
    <property type="molecule type" value="Genomic_DNA"/>
</dbReference>
<gene>
    <name evidence="1" type="ORF">METZ01_LOCUS305067</name>
</gene>
<accession>A0A382MTA0</accession>
<dbReference type="AlphaFoldDB" id="A0A382MTA0"/>
<organism evidence="1">
    <name type="scientific">marine metagenome</name>
    <dbReference type="NCBI Taxonomy" id="408172"/>
    <lineage>
        <taxon>unclassified sequences</taxon>
        <taxon>metagenomes</taxon>
        <taxon>ecological metagenomes</taxon>
    </lineage>
</organism>
<protein>
    <submittedName>
        <fullName evidence="1">Uncharacterized protein</fullName>
    </submittedName>
</protein>